<evidence type="ECO:0000256" key="4">
    <source>
        <dbReference type="ARBA" id="ARBA00022553"/>
    </source>
</evidence>
<evidence type="ECO:0000256" key="8">
    <source>
        <dbReference type="ARBA" id="ARBA00022989"/>
    </source>
</evidence>
<keyword evidence="9" id="KW-0902">Two-component regulatory system</keyword>
<feature type="region of interest" description="Disordered" evidence="11">
    <location>
        <begin position="1"/>
        <end position="21"/>
    </location>
</feature>
<dbReference type="CDD" id="cd00075">
    <property type="entry name" value="HATPase"/>
    <property type="match status" value="1"/>
</dbReference>
<evidence type="ECO:0000256" key="12">
    <source>
        <dbReference type="SAM" id="Phobius"/>
    </source>
</evidence>
<keyword evidence="5" id="KW-0808">Transferase</keyword>
<sequence length="426" mass="45588">MNTSPTKPHRPRPKRPRLPRRMPLRTRLTLIYGGLFMVAGVVVLATVYVFFNQQLNRSDTKIVQRSINGTASAPSLAPTAAPSLKTPPSTSLDRNGNPVQGEVPGVWLKQQREVIQDAAATSLLTQGGIVLLVVGGTAAVFGWMVAGRVLAPLLRVTETARRIAAAPAAGRGLHERIALKGPDDEVKDLADTFDTMVERLDRSFDGQRRFVANASHELRTPLTLGRALVEVAMHRRSASDDVKQLGENLLEINSRHERLISGLLLLADSENEITDRLPVDLADIVTHVVSQIGPEAQRAGISVQETAEEALTTGDALLLERLVHNLVENGIRHNAAGGGSLQIISRTRADGIAEIEVSNTGPTVPPYDIPSLFEPFRRLGKDRLVSSKGAGLGLSIVRAVARAHGGTVEASPRAGGGLVVTATLPP</sequence>
<dbReference type="Proteomes" id="UP001431429">
    <property type="component" value="Unassembled WGS sequence"/>
</dbReference>
<keyword evidence="7 15" id="KW-0418">Kinase</keyword>
<dbReference type="SUPFAM" id="SSF55874">
    <property type="entry name" value="ATPase domain of HSP90 chaperone/DNA topoisomerase II/histidine kinase"/>
    <property type="match status" value="1"/>
</dbReference>
<keyword evidence="16" id="KW-1185">Reference proteome</keyword>
<dbReference type="Gene3D" id="6.10.340.10">
    <property type="match status" value="1"/>
</dbReference>
<dbReference type="InterPro" id="IPR036097">
    <property type="entry name" value="HisK_dim/P_sf"/>
</dbReference>
<dbReference type="InterPro" id="IPR005467">
    <property type="entry name" value="His_kinase_dom"/>
</dbReference>
<evidence type="ECO:0000313" key="15">
    <source>
        <dbReference type="EMBL" id="MCM2390848.1"/>
    </source>
</evidence>
<protein>
    <recommendedName>
        <fullName evidence="3">histidine kinase</fullName>
        <ecNumber evidence="3">2.7.13.3</ecNumber>
    </recommendedName>
</protein>
<feature type="compositionally biased region" description="Basic residues" evidence="11">
    <location>
        <begin position="7"/>
        <end position="21"/>
    </location>
</feature>
<evidence type="ECO:0000256" key="11">
    <source>
        <dbReference type="SAM" id="MobiDB-lite"/>
    </source>
</evidence>
<dbReference type="RefSeq" id="WP_250921179.1">
    <property type="nucleotide sequence ID" value="NZ_JAMQAW010000026.1"/>
</dbReference>
<dbReference type="InterPro" id="IPR003660">
    <property type="entry name" value="HAMP_dom"/>
</dbReference>
<dbReference type="PROSITE" id="PS50109">
    <property type="entry name" value="HIS_KIN"/>
    <property type="match status" value="1"/>
</dbReference>
<evidence type="ECO:0000259" key="13">
    <source>
        <dbReference type="PROSITE" id="PS50109"/>
    </source>
</evidence>
<dbReference type="InterPro" id="IPR036890">
    <property type="entry name" value="HATPase_C_sf"/>
</dbReference>
<comment type="caution">
    <text evidence="15">The sequence shown here is derived from an EMBL/GenBank/DDBJ whole genome shotgun (WGS) entry which is preliminary data.</text>
</comment>
<keyword evidence="4" id="KW-0597">Phosphoprotein</keyword>
<evidence type="ECO:0000256" key="5">
    <source>
        <dbReference type="ARBA" id="ARBA00022679"/>
    </source>
</evidence>
<proteinExistence type="predicted"/>
<evidence type="ECO:0000256" key="7">
    <source>
        <dbReference type="ARBA" id="ARBA00022777"/>
    </source>
</evidence>
<feature type="transmembrane region" description="Helical" evidence="12">
    <location>
        <begin position="30"/>
        <end position="51"/>
    </location>
</feature>
<dbReference type="Gene3D" id="3.30.565.10">
    <property type="entry name" value="Histidine kinase-like ATPase, C-terminal domain"/>
    <property type="match status" value="1"/>
</dbReference>
<keyword evidence="8 12" id="KW-1133">Transmembrane helix</keyword>
<organism evidence="15 16">
    <name type="scientific">Streptomyces albipurpureus</name>
    <dbReference type="NCBI Taxonomy" id="2897419"/>
    <lineage>
        <taxon>Bacteria</taxon>
        <taxon>Bacillati</taxon>
        <taxon>Actinomycetota</taxon>
        <taxon>Actinomycetes</taxon>
        <taxon>Kitasatosporales</taxon>
        <taxon>Streptomycetaceae</taxon>
        <taxon>Streptomyces</taxon>
    </lineage>
</organism>
<dbReference type="Pfam" id="PF02518">
    <property type="entry name" value="HATPase_c"/>
    <property type="match status" value="1"/>
</dbReference>
<dbReference type="PRINTS" id="PR00344">
    <property type="entry name" value="BCTRLSENSOR"/>
</dbReference>
<keyword evidence="6 12" id="KW-0812">Transmembrane</keyword>
<dbReference type="InterPro" id="IPR003594">
    <property type="entry name" value="HATPase_dom"/>
</dbReference>
<comment type="catalytic activity">
    <reaction evidence="1">
        <text>ATP + protein L-histidine = ADP + protein N-phospho-L-histidine.</text>
        <dbReference type="EC" id="2.7.13.3"/>
    </reaction>
</comment>
<dbReference type="InterPro" id="IPR050428">
    <property type="entry name" value="TCS_sensor_his_kinase"/>
</dbReference>
<dbReference type="EC" id="2.7.13.3" evidence="3"/>
<reference evidence="15" key="1">
    <citation type="submission" date="2022-06" db="EMBL/GenBank/DDBJ databases">
        <title>Genome public.</title>
        <authorList>
            <person name="Sun Q."/>
        </authorList>
    </citation>
    <scope>NUCLEOTIDE SEQUENCE</scope>
    <source>
        <strain evidence="15">CWNU-1</strain>
    </source>
</reference>
<dbReference type="Pfam" id="PF00672">
    <property type="entry name" value="HAMP"/>
    <property type="match status" value="1"/>
</dbReference>
<dbReference type="PROSITE" id="PS50885">
    <property type="entry name" value="HAMP"/>
    <property type="match status" value="1"/>
</dbReference>
<evidence type="ECO:0000256" key="10">
    <source>
        <dbReference type="ARBA" id="ARBA00023136"/>
    </source>
</evidence>
<dbReference type="PANTHER" id="PTHR45436">
    <property type="entry name" value="SENSOR HISTIDINE KINASE YKOH"/>
    <property type="match status" value="1"/>
</dbReference>
<evidence type="ECO:0000313" key="16">
    <source>
        <dbReference type="Proteomes" id="UP001431429"/>
    </source>
</evidence>
<name>A0ABT0UU18_9ACTN</name>
<keyword evidence="10 12" id="KW-0472">Membrane</keyword>
<dbReference type="SMART" id="SM00387">
    <property type="entry name" value="HATPase_c"/>
    <property type="match status" value="1"/>
</dbReference>
<dbReference type="EMBL" id="JAMQAW010000026">
    <property type="protein sequence ID" value="MCM2390848.1"/>
    <property type="molecule type" value="Genomic_DNA"/>
</dbReference>
<evidence type="ECO:0000256" key="6">
    <source>
        <dbReference type="ARBA" id="ARBA00022692"/>
    </source>
</evidence>
<feature type="domain" description="Histidine kinase" evidence="13">
    <location>
        <begin position="213"/>
        <end position="426"/>
    </location>
</feature>
<feature type="transmembrane region" description="Helical" evidence="12">
    <location>
        <begin position="129"/>
        <end position="151"/>
    </location>
</feature>
<dbReference type="SMART" id="SM00304">
    <property type="entry name" value="HAMP"/>
    <property type="match status" value="1"/>
</dbReference>
<dbReference type="SMART" id="SM00388">
    <property type="entry name" value="HisKA"/>
    <property type="match status" value="1"/>
</dbReference>
<accession>A0ABT0UU18</accession>
<evidence type="ECO:0000259" key="14">
    <source>
        <dbReference type="PROSITE" id="PS50885"/>
    </source>
</evidence>
<dbReference type="InterPro" id="IPR004358">
    <property type="entry name" value="Sig_transdc_His_kin-like_C"/>
</dbReference>
<feature type="compositionally biased region" description="Low complexity" evidence="11">
    <location>
        <begin position="72"/>
        <end position="84"/>
    </location>
</feature>
<feature type="region of interest" description="Disordered" evidence="11">
    <location>
        <begin position="72"/>
        <end position="97"/>
    </location>
</feature>
<dbReference type="SUPFAM" id="SSF47384">
    <property type="entry name" value="Homodimeric domain of signal transducing histidine kinase"/>
    <property type="match status" value="1"/>
</dbReference>
<dbReference type="SUPFAM" id="SSF158472">
    <property type="entry name" value="HAMP domain-like"/>
    <property type="match status" value="1"/>
</dbReference>
<feature type="compositionally biased region" description="Polar residues" evidence="11">
    <location>
        <begin position="86"/>
        <end position="97"/>
    </location>
</feature>
<evidence type="ECO:0000256" key="2">
    <source>
        <dbReference type="ARBA" id="ARBA00004236"/>
    </source>
</evidence>
<dbReference type="InterPro" id="IPR003661">
    <property type="entry name" value="HisK_dim/P_dom"/>
</dbReference>
<dbReference type="Gene3D" id="1.10.287.130">
    <property type="match status" value="1"/>
</dbReference>
<dbReference type="CDD" id="cd00082">
    <property type="entry name" value="HisKA"/>
    <property type="match status" value="1"/>
</dbReference>
<dbReference type="GO" id="GO:0016301">
    <property type="term" value="F:kinase activity"/>
    <property type="evidence" value="ECO:0007669"/>
    <property type="project" value="UniProtKB-KW"/>
</dbReference>
<comment type="subcellular location">
    <subcellularLocation>
        <location evidence="2">Cell membrane</location>
    </subcellularLocation>
</comment>
<evidence type="ECO:0000256" key="3">
    <source>
        <dbReference type="ARBA" id="ARBA00012438"/>
    </source>
</evidence>
<dbReference type="PANTHER" id="PTHR45436:SF5">
    <property type="entry name" value="SENSOR HISTIDINE KINASE TRCS"/>
    <property type="match status" value="1"/>
</dbReference>
<gene>
    <name evidence="15" type="ORF">NBG84_21525</name>
</gene>
<evidence type="ECO:0000256" key="1">
    <source>
        <dbReference type="ARBA" id="ARBA00000085"/>
    </source>
</evidence>
<feature type="domain" description="HAMP" evidence="14">
    <location>
        <begin position="147"/>
        <end position="205"/>
    </location>
</feature>
<evidence type="ECO:0000256" key="9">
    <source>
        <dbReference type="ARBA" id="ARBA00023012"/>
    </source>
</evidence>
<dbReference type="Pfam" id="PF00512">
    <property type="entry name" value="HisKA"/>
    <property type="match status" value="1"/>
</dbReference>